<dbReference type="Gene3D" id="3.40.50.720">
    <property type="entry name" value="NAD(P)-binding Rossmann-like Domain"/>
    <property type="match status" value="1"/>
</dbReference>
<sequence length="118" mass="12687">MGEKSKILIIGGTEYIGKFIVAASTKSGHPTFALLREATIDDPAKSQLIQDFRNSGVTILKGDLKEHESLVKALKQVVVVISTVGQIQLADQVNIIAAIKQAGNIKVCAIRHIKKGHC</sequence>
<gene>
    <name evidence="2" type="ORF">SASPL_135416</name>
</gene>
<dbReference type="PANTHER" id="PTHR43349:SF93">
    <property type="entry name" value="ISOFLAVONE REDUCTASE HOMOLOG P3-RELATED"/>
    <property type="match status" value="1"/>
</dbReference>
<dbReference type="SUPFAM" id="SSF51735">
    <property type="entry name" value="NAD(P)-binding Rossmann-fold domains"/>
    <property type="match status" value="1"/>
</dbReference>
<dbReference type="Pfam" id="PF05368">
    <property type="entry name" value="NmrA"/>
    <property type="match status" value="1"/>
</dbReference>
<comment type="caution">
    <text evidence="2">The sequence shown here is derived from an EMBL/GenBank/DDBJ whole genome shotgun (WGS) entry which is preliminary data.</text>
</comment>
<evidence type="ECO:0000313" key="3">
    <source>
        <dbReference type="Proteomes" id="UP000298416"/>
    </source>
</evidence>
<feature type="domain" description="NmrA-like" evidence="1">
    <location>
        <begin position="3"/>
        <end position="106"/>
    </location>
</feature>
<dbReference type="InterPro" id="IPR050608">
    <property type="entry name" value="NmrA-type/Isoflavone_red_sf"/>
</dbReference>
<dbReference type="EMBL" id="PNBA02000013">
    <property type="protein sequence ID" value="KAG6403199.1"/>
    <property type="molecule type" value="Genomic_DNA"/>
</dbReference>
<dbReference type="Proteomes" id="UP000298416">
    <property type="component" value="Unassembled WGS sequence"/>
</dbReference>
<keyword evidence="3" id="KW-1185">Reference proteome</keyword>
<accession>A0A8X8ZGL8</accession>
<dbReference type="InterPro" id="IPR036291">
    <property type="entry name" value="NAD(P)-bd_dom_sf"/>
</dbReference>
<reference evidence="2" key="2">
    <citation type="submission" date="2020-08" db="EMBL/GenBank/DDBJ databases">
        <title>Plant Genome Project.</title>
        <authorList>
            <person name="Zhang R.-G."/>
        </authorList>
    </citation>
    <scope>NUCLEOTIDE SEQUENCE</scope>
    <source>
        <strain evidence="2">Huo1</strain>
        <tissue evidence="2">Leaf</tissue>
    </source>
</reference>
<protein>
    <recommendedName>
        <fullName evidence="1">NmrA-like domain-containing protein</fullName>
    </recommendedName>
</protein>
<reference evidence="2" key="1">
    <citation type="submission" date="2018-01" db="EMBL/GenBank/DDBJ databases">
        <authorList>
            <person name="Mao J.F."/>
        </authorList>
    </citation>
    <scope>NUCLEOTIDE SEQUENCE</scope>
    <source>
        <strain evidence="2">Huo1</strain>
        <tissue evidence="2">Leaf</tissue>
    </source>
</reference>
<proteinExistence type="predicted"/>
<name>A0A8X8ZGL8_SALSN</name>
<dbReference type="PANTHER" id="PTHR43349">
    <property type="entry name" value="PINORESINOL REDUCTASE-RELATED"/>
    <property type="match status" value="1"/>
</dbReference>
<dbReference type="InterPro" id="IPR008030">
    <property type="entry name" value="NmrA-like"/>
</dbReference>
<organism evidence="2">
    <name type="scientific">Salvia splendens</name>
    <name type="common">Scarlet sage</name>
    <dbReference type="NCBI Taxonomy" id="180675"/>
    <lineage>
        <taxon>Eukaryota</taxon>
        <taxon>Viridiplantae</taxon>
        <taxon>Streptophyta</taxon>
        <taxon>Embryophyta</taxon>
        <taxon>Tracheophyta</taxon>
        <taxon>Spermatophyta</taxon>
        <taxon>Magnoliopsida</taxon>
        <taxon>eudicotyledons</taxon>
        <taxon>Gunneridae</taxon>
        <taxon>Pentapetalae</taxon>
        <taxon>asterids</taxon>
        <taxon>lamiids</taxon>
        <taxon>Lamiales</taxon>
        <taxon>Lamiaceae</taxon>
        <taxon>Nepetoideae</taxon>
        <taxon>Mentheae</taxon>
        <taxon>Salviinae</taxon>
        <taxon>Salvia</taxon>
        <taxon>Salvia subgen. Calosphace</taxon>
        <taxon>core Calosphace</taxon>
    </lineage>
</organism>
<evidence type="ECO:0000313" key="2">
    <source>
        <dbReference type="EMBL" id="KAG6403199.1"/>
    </source>
</evidence>
<evidence type="ECO:0000259" key="1">
    <source>
        <dbReference type="Pfam" id="PF05368"/>
    </source>
</evidence>
<dbReference type="AlphaFoldDB" id="A0A8X8ZGL8"/>